<accession>A0ABX0UJT5</accession>
<evidence type="ECO:0000313" key="1">
    <source>
        <dbReference type="EMBL" id="NIJ52349.1"/>
    </source>
</evidence>
<protein>
    <submittedName>
        <fullName evidence="1">Uncharacterized protein</fullName>
    </submittedName>
</protein>
<gene>
    <name evidence="1" type="ORF">FHS68_001505</name>
</gene>
<reference evidence="1 2" key="1">
    <citation type="submission" date="2020-03" db="EMBL/GenBank/DDBJ databases">
        <title>Genomic Encyclopedia of Type Strains, Phase IV (KMG-IV): sequencing the most valuable type-strain genomes for metagenomic binning, comparative biology and taxonomic classification.</title>
        <authorList>
            <person name="Goeker M."/>
        </authorList>
    </citation>
    <scope>NUCLEOTIDE SEQUENCE [LARGE SCALE GENOMIC DNA]</scope>
    <source>
        <strain evidence="1 2">DSM 102865</strain>
    </source>
</reference>
<dbReference type="Proteomes" id="UP001179181">
    <property type="component" value="Unassembled WGS sequence"/>
</dbReference>
<dbReference type="EMBL" id="JAASQJ010000001">
    <property type="protein sequence ID" value="NIJ52349.1"/>
    <property type="molecule type" value="Genomic_DNA"/>
</dbReference>
<dbReference type="RefSeq" id="WP_167268583.1">
    <property type="nucleotide sequence ID" value="NZ_JAASQJ010000001.1"/>
</dbReference>
<evidence type="ECO:0000313" key="2">
    <source>
        <dbReference type="Proteomes" id="UP001179181"/>
    </source>
</evidence>
<keyword evidence="2" id="KW-1185">Reference proteome</keyword>
<proteinExistence type="predicted"/>
<organism evidence="1 2">
    <name type="scientific">Dyadobacter arcticus</name>
    <dbReference type="NCBI Taxonomy" id="1078754"/>
    <lineage>
        <taxon>Bacteria</taxon>
        <taxon>Pseudomonadati</taxon>
        <taxon>Bacteroidota</taxon>
        <taxon>Cytophagia</taxon>
        <taxon>Cytophagales</taxon>
        <taxon>Spirosomataceae</taxon>
        <taxon>Dyadobacter</taxon>
    </lineage>
</organism>
<comment type="caution">
    <text evidence="1">The sequence shown here is derived from an EMBL/GenBank/DDBJ whole genome shotgun (WGS) entry which is preliminary data.</text>
</comment>
<sequence length="101" mass="11711">MIERNFNSPWFIKYLTSKFLIELDNVGDSSSVMERLGFLQKTFNQVPVMKDIIFSDRYDDMSLAINSWFIQEIDFLSKKASPALSALNEVSSKKGNKKLHR</sequence>
<name>A0ABX0UJT5_9BACT</name>